<proteinExistence type="predicted"/>
<dbReference type="GO" id="GO:0005524">
    <property type="term" value="F:ATP binding"/>
    <property type="evidence" value="ECO:0007669"/>
    <property type="project" value="InterPro"/>
</dbReference>
<dbReference type="GeneID" id="93736438"/>
<dbReference type="EMBL" id="CP050855">
    <property type="protein sequence ID" value="QLH62882.1"/>
    <property type="molecule type" value="Genomic_DNA"/>
</dbReference>
<dbReference type="STRING" id="138074.SYMBAF_230010"/>
<evidence type="ECO:0000259" key="1">
    <source>
        <dbReference type="SMART" id="SM00382"/>
    </source>
</evidence>
<dbReference type="PANTHER" id="PTHR23074:SF83">
    <property type="entry name" value="VACUOLAR PROTEIN SORTING-ASSOCIATED PROTEIN 4A"/>
    <property type="match status" value="1"/>
</dbReference>
<dbReference type="InterPro" id="IPR027417">
    <property type="entry name" value="P-loop_NTPase"/>
</dbReference>
<feature type="domain" description="AAA+ ATPase" evidence="1">
    <location>
        <begin position="49"/>
        <end position="195"/>
    </location>
</feature>
<dbReference type="CDD" id="cd19481">
    <property type="entry name" value="RecA-like_protease"/>
    <property type="match status" value="1"/>
</dbReference>
<dbReference type="InterPro" id="IPR003959">
    <property type="entry name" value="ATPase_AAA_core"/>
</dbReference>
<dbReference type="PANTHER" id="PTHR23074">
    <property type="entry name" value="AAA DOMAIN-CONTAINING"/>
    <property type="match status" value="1"/>
</dbReference>
<dbReference type="SMART" id="SM00382">
    <property type="entry name" value="AAA"/>
    <property type="match status" value="1"/>
</dbReference>
<dbReference type="SUPFAM" id="SSF52540">
    <property type="entry name" value="P-loop containing nucleoside triphosphate hydrolases"/>
    <property type="match status" value="1"/>
</dbReference>
<dbReference type="Gene3D" id="3.40.50.300">
    <property type="entry name" value="P-loop containing nucleotide triphosphate hydrolases"/>
    <property type="match status" value="1"/>
</dbReference>
<organism evidence="2 3">
    <name type="scientific">Serratia symbiotica</name>
    <dbReference type="NCBI Taxonomy" id="138074"/>
    <lineage>
        <taxon>Bacteria</taxon>
        <taxon>Pseudomonadati</taxon>
        <taxon>Pseudomonadota</taxon>
        <taxon>Gammaproteobacteria</taxon>
        <taxon>Enterobacterales</taxon>
        <taxon>Yersiniaceae</taxon>
        <taxon>Serratia</taxon>
    </lineage>
</organism>
<dbReference type="Proteomes" id="UP000042738">
    <property type="component" value="Chromosome"/>
</dbReference>
<dbReference type="AlphaFoldDB" id="A0A068Z952"/>
<dbReference type="Pfam" id="PF00004">
    <property type="entry name" value="AAA"/>
    <property type="match status" value="1"/>
</dbReference>
<evidence type="ECO:0000313" key="3">
    <source>
        <dbReference type="Proteomes" id="UP000042738"/>
    </source>
</evidence>
<dbReference type="InterPro" id="IPR050304">
    <property type="entry name" value="MT-severing_AAA_ATPase"/>
</dbReference>
<name>A0A068Z952_9GAMM</name>
<dbReference type="GO" id="GO:0016887">
    <property type="term" value="F:ATP hydrolysis activity"/>
    <property type="evidence" value="ECO:0007669"/>
    <property type="project" value="InterPro"/>
</dbReference>
<dbReference type="RefSeq" id="WP_040265244.1">
    <property type="nucleotide sequence ID" value="NZ_CP050855.1"/>
</dbReference>
<accession>A0A068Z952</accession>
<gene>
    <name evidence="2" type="ORF">SYMBAF_07980</name>
</gene>
<protein>
    <submittedName>
        <fullName evidence="2">AAA family ATPase</fullName>
    </submittedName>
</protein>
<evidence type="ECO:0000313" key="2">
    <source>
        <dbReference type="EMBL" id="QLH62882.1"/>
    </source>
</evidence>
<dbReference type="InterPro" id="IPR003593">
    <property type="entry name" value="AAA+_ATPase"/>
</dbReference>
<sequence>MRNFFTEYEIDSYKPVKLFGVSDESQKIFKFCNLIWSDDWVIKRGIYNFNPTILLHGSPGTGKTTLLKNIAKRLSGEGFKYFYISLELLLDKDLGMSSKNLNEFFKHLDSLALAEIKIFVHFDDVDSVLCSRYISNESSGVKRLVNTFIKEIDEIESMNYKYPPIITVTTNMYSMIDTAVKRRFSLKFSIENNITISEFEMWLKPIISDLGMADDFDYFSLYEKMNQKKLTNYDVYLIMQSVFLDKIAGNEISFETIALRFELTESSNIGFENSKASLSCL</sequence>
<reference evidence="2 3" key="1">
    <citation type="journal article" date="2014" name="Genome Announc.">
        <title>Whole-Genome Sequence of Serratia symbiotica Strain CWBI-2.3T, a Free-Living Symbiont of the Black Bean Aphid Aphis fabae.</title>
        <authorList>
            <person name="Foray V."/>
            <person name="Grigorescu A.S."/>
            <person name="Sabri A."/>
            <person name="Haubruge E."/>
            <person name="Lognay G."/>
            <person name="Francis F."/>
            <person name="Fauconnier M.L."/>
            <person name="Hance T."/>
            <person name="Thonart P."/>
        </authorList>
    </citation>
    <scope>NUCLEOTIDE SEQUENCE [LARGE SCALE GENOMIC DNA]</scope>
    <source>
        <strain evidence="2">CWBI-2.3</strain>
    </source>
</reference>